<dbReference type="OrthoDB" id="47007at2759"/>
<dbReference type="GO" id="GO:0050664">
    <property type="term" value="F:oxidoreductase activity, acting on NAD(P)H, oxygen as acceptor"/>
    <property type="evidence" value="ECO:0007669"/>
    <property type="project" value="TreeGrafter"/>
</dbReference>
<dbReference type="PROSITE" id="PS00061">
    <property type="entry name" value="ADH_SHORT"/>
    <property type="match status" value="1"/>
</dbReference>
<keyword evidence="2" id="KW-0521">NADP</keyword>
<dbReference type="FunFam" id="3.40.50.720:FF:000240">
    <property type="entry name" value="SDR family oxidoreductase"/>
    <property type="match status" value="1"/>
</dbReference>
<evidence type="ECO:0000256" key="3">
    <source>
        <dbReference type="ARBA" id="ARBA00023002"/>
    </source>
</evidence>
<evidence type="ECO:0000256" key="5">
    <source>
        <dbReference type="ARBA" id="ARBA00066831"/>
    </source>
</evidence>
<dbReference type="GO" id="GO:0047038">
    <property type="term" value="F:D-arabinitol 2-dehydrogenase activity"/>
    <property type="evidence" value="ECO:0007669"/>
    <property type="project" value="UniProtKB-EC"/>
</dbReference>
<dbReference type="GO" id="GO:0005975">
    <property type="term" value="P:carbohydrate metabolic process"/>
    <property type="evidence" value="ECO:0007669"/>
    <property type="project" value="UniProtKB-ARBA"/>
</dbReference>
<dbReference type="EMBL" id="ML978127">
    <property type="protein sequence ID" value="KAF2098412.1"/>
    <property type="molecule type" value="Genomic_DNA"/>
</dbReference>
<dbReference type="PANTHER" id="PTHR43008:SF4">
    <property type="entry name" value="CHAIN DEHYDROGENASE, PUTATIVE (AFU_ORTHOLOGUE AFUA_4G08710)-RELATED"/>
    <property type="match status" value="1"/>
</dbReference>
<dbReference type="PRINTS" id="PR00080">
    <property type="entry name" value="SDRFAMILY"/>
</dbReference>
<dbReference type="Gene3D" id="3.40.50.720">
    <property type="entry name" value="NAD(P)-binding Rossmann-like Domain"/>
    <property type="match status" value="1"/>
</dbReference>
<evidence type="ECO:0000256" key="4">
    <source>
        <dbReference type="ARBA" id="ARBA00060719"/>
    </source>
</evidence>
<comment type="similarity">
    <text evidence="1">Belongs to the short-chain dehydrogenases/reductases (SDR) family.</text>
</comment>
<organism evidence="7 8">
    <name type="scientific">Rhizodiscina lignyota</name>
    <dbReference type="NCBI Taxonomy" id="1504668"/>
    <lineage>
        <taxon>Eukaryota</taxon>
        <taxon>Fungi</taxon>
        <taxon>Dikarya</taxon>
        <taxon>Ascomycota</taxon>
        <taxon>Pezizomycotina</taxon>
        <taxon>Dothideomycetes</taxon>
        <taxon>Pleosporomycetidae</taxon>
        <taxon>Aulographales</taxon>
        <taxon>Rhizodiscinaceae</taxon>
        <taxon>Rhizodiscina</taxon>
    </lineage>
</organism>
<comment type="caution">
    <text evidence="7">The sequence shown here is derived from an EMBL/GenBank/DDBJ whole genome shotgun (WGS) entry which is preliminary data.</text>
</comment>
<accession>A0A9P4M8J3</accession>
<evidence type="ECO:0000313" key="7">
    <source>
        <dbReference type="EMBL" id="KAF2098412.1"/>
    </source>
</evidence>
<dbReference type="InterPro" id="IPR020904">
    <property type="entry name" value="Sc_DH/Rdtase_CS"/>
</dbReference>
<proteinExistence type="inferred from homology"/>
<evidence type="ECO:0000256" key="2">
    <source>
        <dbReference type="ARBA" id="ARBA00022857"/>
    </source>
</evidence>
<dbReference type="InterPro" id="IPR002347">
    <property type="entry name" value="SDR_fam"/>
</dbReference>
<dbReference type="InterPro" id="IPR036291">
    <property type="entry name" value="NAD(P)-bd_dom_sf"/>
</dbReference>
<dbReference type="EC" id="1.1.1.250" evidence="5"/>
<evidence type="ECO:0000256" key="1">
    <source>
        <dbReference type="ARBA" id="ARBA00006484"/>
    </source>
</evidence>
<dbReference type="SUPFAM" id="SSF51735">
    <property type="entry name" value="NAD(P)-binding Rossmann-fold domains"/>
    <property type="match status" value="1"/>
</dbReference>
<protein>
    <recommendedName>
        <fullName evidence="6">D-arabinitol 2-dehydrogenase [ribulose-forming]</fullName>
        <ecNumber evidence="5">1.1.1.250</ecNumber>
    </recommendedName>
</protein>
<gene>
    <name evidence="7" type="ORF">NA57DRAFT_77204</name>
</gene>
<dbReference type="PRINTS" id="PR00081">
    <property type="entry name" value="GDHRDH"/>
</dbReference>
<evidence type="ECO:0000313" key="8">
    <source>
        <dbReference type="Proteomes" id="UP000799772"/>
    </source>
</evidence>
<keyword evidence="3" id="KW-0560">Oxidoreductase</keyword>
<sequence>MAPATDDRNGLVNRILPEMKLSDGSASSMTGPPAPFPHYLNPEGRATLRFAVEGNAVITGGGGTLALEAAKALLEHGAAGLALLDVNAVQASDAAADLRKEFPEAKIIAKAVDVTNAESVATAFGESAEELGGIDMLCCFAGVVGCTHAMDMSHEQWRKAMDVNCSGAFLCAQAAARSMKEHGRGGSIVLIASISAHRVNYPQPQVAYNVSKAGVVHLAHCLAAEWASYGIRVNSISPGYMDTILNEGAGLENARNAWAARNPMGRMGSPQELQGPIVLLCSGAGSYMNGADLVVDGGAIVF</sequence>
<dbReference type="Proteomes" id="UP000799772">
    <property type="component" value="Unassembled WGS sequence"/>
</dbReference>
<dbReference type="PANTHER" id="PTHR43008">
    <property type="entry name" value="BENZIL REDUCTASE"/>
    <property type="match status" value="1"/>
</dbReference>
<dbReference type="Pfam" id="PF13561">
    <property type="entry name" value="adh_short_C2"/>
    <property type="match status" value="1"/>
</dbReference>
<name>A0A9P4M8J3_9PEZI</name>
<dbReference type="AlphaFoldDB" id="A0A9P4M8J3"/>
<evidence type="ECO:0000256" key="6">
    <source>
        <dbReference type="ARBA" id="ARBA00070881"/>
    </source>
</evidence>
<comment type="pathway">
    <text evidence="4">Carbohydrate metabolism; D-arabinitol metabolism.</text>
</comment>
<keyword evidence="8" id="KW-1185">Reference proteome</keyword>
<reference evidence="7" key="1">
    <citation type="journal article" date="2020" name="Stud. Mycol.">
        <title>101 Dothideomycetes genomes: a test case for predicting lifestyles and emergence of pathogens.</title>
        <authorList>
            <person name="Haridas S."/>
            <person name="Albert R."/>
            <person name="Binder M."/>
            <person name="Bloem J."/>
            <person name="Labutti K."/>
            <person name="Salamov A."/>
            <person name="Andreopoulos B."/>
            <person name="Baker S."/>
            <person name="Barry K."/>
            <person name="Bills G."/>
            <person name="Bluhm B."/>
            <person name="Cannon C."/>
            <person name="Castanera R."/>
            <person name="Culley D."/>
            <person name="Daum C."/>
            <person name="Ezra D."/>
            <person name="Gonzalez J."/>
            <person name="Henrissat B."/>
            <person name="Kuo A."/>
            <person name="Liang C."/>
            <person name="Lipzen A."/>
            <person name="Lutzoni F."/>
            <person name="Magnuson J."/>
            <person name="Mondo S."/>
            <person name="Nolan M."/>
            <person name="Ohm R."/>
            <person name="Pangilinan J."/>
            <person name="Park H.-J."/>
            <person name="Ramirez L."/>
            <person name="Alfaro M."/>
            <person name="Sun H."/>
            <person name="Tritt A."/>
            <person name="Yoshinaga Y."/>
            <person name="Zwiers L.-H."/>
            <person name="Turgeon B."/>
            <person name="Goodwin S."/>
            <person name="Spatafora J."/>
            <person name="Crous P."/>
            <person name="Grigoriev I."/>
        </authorList>
    </citation>
    <scope>NUCLEOTIDE SEQUENCE</scope>
    <source>
        <strain evidence="7">CBS 133067</strain>
    </source>
</reference>